<dbReference type="GO" id="GO:0008270">
    <property type="term" value="F:zinc ion binding"/>
    <property type="evidence" value="ECO:0007669"/>
    <property type="project" value="UniProtKB-KW"/>
</dbReference>
<dbReference type="SUPFAM" id="SSF56712">
    <property type="entry name" value="Prokaryotic type I DNA topoisomerase"/>
    <property type="match status" value="1"/>
</dbReference>
<evidence type="ECO:0000259" key="13">
    <source>
        <dbReference type="PROSITE" id="PS50158"/>
    </source>
</evidence>
<name>A0AAE0GUB6_9CHLO</name>
<dbReference type="InterPro" id="IPR023406">
    <property type="entry name" value="Topo_IA_AS"/>
</dbReference>
<dbReference type="InterPro" id="IPR003601">
    <property type="entry name" value="Topo_IA_2"/>
</dbReference>
<dbReference type="GO" id="GO:0005634">
    <property type="term" value="C:nucleus"/>
    <property type="evidence" value="ECO:0007669"/>
    <property type="project" value="TreeGrafter"/>
</dbReference>
<evidence type="ECO:0000256" key="11">
    <source>
        <dbReference type="RuleBase" id="RU362092"/>
    </source>
</evidence>
<comment type="function">
    <text evidence="11">Introduces a single-strand break via transesterification at a target site in duplex DNA. Releases the supercoiling and torsional tension of DNA introduced during the DNA replication and transcription by transiently cleaving and rejoining one strand of the DNA duplex. The scissile phosphodiester is attacked by the catalytic tyrosine of the enzyme, resulting in the formation of a DNA-(5'-phosphotyrosyl)-enzyme intermediate and the expulsion of a 3'-OH DNA strand.</text>
</comment>
<dbReference type="Gene3D" id="1.10.460.10">
    <property type="entry name" value="Topoisomerase I, domain 2"/>
    <property type="match status" value="1"/>
</dbReference>
<dbReference type="InterPro" id="IPR013824">
    <property type="entry name" value="Topo_IA_cen_sub1"/>
</dbReference>
<feature type="region of interest" description="Disordered" evidence="12">
    <location>
        <begin position="774"/>
        <end position="818"/>
    </location>
</feature>
<evidence type="ECO:0000256" key="9">
    <source>
        <dbReference type="ARBA" id="ARBA00023235"/>
    </source>
</evidence>
<dbReference type="EC" id="5.6.2.1" evidence="4 11"/>
<comment type="similarity">
    <text evidence="3 11">Belongs to the type IA topoisomerase family.</text>
</comment>
<keyword evidence="7 11" id="KW-0799">Topoisomerase</keyword>
<feature type="domain" description="Topo IA-type catalytic" evidence="15">
    <location>
        <begin position="397"/>
        <end position="886"/>
    </location>
</feature>
<accession>A0AAE0GUB6</accession>
<gene>
    <name evidence="16" type="ORF">CYMTET_7800</name>
</gene>
<dbReference type="GO" id="GO:0006310">
    <property type="term" value="P:DNA recombination"/>
    <property type="evidence" value="ECO:0007669"/>
    <property type="project" value="TreeGrafter"/>
</dbReference>
<keyword evidence="5" id="KW-0479">Metal-binding</keyword>
<dbReference type="Gene3D" id="2.70.20.10">
    <property type="entry name" value="Topoisomerase I, domain 3"/>
    <property type="match status" value="1"/>
</dbReference>
<evidence type="ECO:0000259" key="14">
    <source>
        <dbReference type="PROSITE" id="PS50880"/>
    </source>
</evidence>
<dbReference type="PANTHER" id="PTHR11390">
    <property type="entry name" value="PROKARYOTIC DNA TOPOISOMERASE"/>
    <property type="match status" value="1"/>
</dbReference>
<comment type="cofactor">
    <cofactor evidence="2">
        <name>Mg(2+)</name>
        <dbReference type="ChEBI" id="CHEBI:18420"/>
    </cofactor>
</comment>
<evidence type="ECO:0000256" key="2">
    <source>
        <dbReference type="ARBA" id="ARBA00001946"/>
    </source>
</evidence>
<evidence type="ECO:0000256" key="6">
    <source>
        <dbReference type="ARBA" id="ARBA00022833"/>
    </source>
</evidence>
<dbReference type="SMART" id="SM00493">
    <property type="entry name" value="TOPRIM"/>
    <property type="match status" value="1"/>
</dbReference>
<dbReference type="GO" id="GO:0006281">
    <property type="term" value="P:DNA repair"/>
    <property type="evidence" value="ECO:0007669"/>
    <property type="project" value="TreeGrafter"/>
</dbReference>
<dbReference type="Proteomes" id="UP001190700">
    <property type="component" value="Unassembled WGS sequence"/>
</dbReference>
<dbReference type="InterPro" id="IPR013826">
    <property type="entry name" value="Topo_IA_cen_sub3"/>
</dbReference>
<dbReference type="SMART" id="SM00436">
    <property type="entry name" value="TOP1Bc"/>
    <property type="match status" value="1"/>
</dbReference>
<feature type="region of interest" description="Disordered" evidence="12">
    <location>
        <begin position="911"/>
        <end position="931"/>
    </location>
</feature>
<dbReference type="GO" id="GO:0003917">
    <property type="term" value="F:DNA topoisomerase type I (single strand cut, ATP-independent) activity"/>
    <property type="evidence" value="ECO:0007669"/>
    <property type="project" value="UniProtKB-EC"/>
</dbReference>
<dbReference type="InterPro" id="IPR000380">
    <property type="entry name" value="Topo_IA"/>
</dbReference>
<evidence type="ECO:0000256" key="5">
    <source>
        <dbReference type="ARBA" id="ARBA00022723"/>
    </source>
</evidence>
<dbReference type="InterPro" id="IPR034144">
    <property type="entry name" value="TOPRIM_TopoIII"/>
</dbReference>
<proteinExistence type="inferred from homology"/>
<dbReference type="Gene3D" id="3.40.50.140">
    <property type="match status" value="1"/>
</dbReference>
<dbReference type="SMART" id="SM00437">
    <property type="entry name" value="TOP1Ac"/>
    <property type="match status" value="1"/>
</dbReference>
<dbReference type="PROSITE" id="PS50880">
    <property type="entry name" value="TOPRIM"/>
    <property type="match status" value="1"/>
</dbReference>
<feature type="domain" description="Toprim" evidence="14">
    <location>
        <begin position="228"/>
        <end position="379"/>
    </location>
</feature>
<feature type="compositionally biased region" description="Low complexity" evidence="12">
    <location>
        <begin position="123"/>
        <end position="135"/>
    </location>
</feature>
<dbReference type="PANTHER" id="PTHR11390:SF20">
    <property type="entry name" value="DNA TOPOISOMERASE 3-BETA-1"/>
    <property type="match status" value="1"/>
</dbReference>
<dbReference type="InterPro" id="IPR013825">
    <property type="entry name" value="Topo_IA_cen_sub2"/>
</dbReference>
<keyword evidence="8 11" id="KW-0238">DNA-binding</keyword>
<keyword evidence="10" id="KW-0863">Zinc-finger</keyword>
<dbReference type="InterPro" id="IPR001878">
    <property type="entry name" value="Znf_CCHC"/>
</dbReference>
<dbReference type="CDD" id="cd00186">
    <property type="entry name" value="TOP1Ac"/>
    <property type="match status" value="1"/>
</dbReference>
<evidence type="ECO:0000259" key="15">
    <source>
        <dbReference type="PROSITE" id="PS52039"/>
    </source>
</evidence>
<dbReference type="PRINTS" id="PR00417">
    <property type="entry name" value="PRTPISMRASEI"/>
</dbReference>
<evidence type="ECO:0000313" key="16">
    <source>
        <dbReference type="EMBL" id="KAK3284560.1"/>
    </source>
</evidence>
<keyword evidence="9 11" id="KW-0413">Isomerase</keyword>
<protein>
    <recommendedName>
        <fullName evidence="4 11">DNA topoisomerase</fullName>
        <ecNumber evidence="4 11">5.6.2.1</ecNumber>
    </recommendedName>
</protein>
<dbReference type="Gene3D" id="1.10.290.10">
    <property type="entry name" value="Topoisomerase I, domain 4"/>
    <property type="match status" value="1"/>
</dbReference>
<sequence length="1067" mass="116730">MAESELAAEIETLCKEQKKRQRNLYDIQALEVRKKSGEVLQDNQLAKLALKKQREDEVAEIQERRRAAFLKAPAELCERYGVCANCGVPGHTPSNCPRSVRPKARQTPRPATAQGTMTLKAGALPAPALPGNGRAVSELPAAPSPAVPVRTRHIADRALQGQSHQHEPPPSPPCLKDRGPAEARVPRKPQVEACHGAGPDPYLQERSVEAFGRHNAEGGTELGATVPRVLCVAEKPSVASAIAEALSGGRKRTRSNAEGHAPMCRLHDFFFHFPPAKGKCSVTVTSVIGHLHSMDFNEYTGEDPGNLYGARVRKIVEESTASNGIEEHILAAAQGCDFLYLWLDCDREGENICMEVLNVCRSAGLFSDCRRQVWRAHFSALTESAIRAAYARPGRINEAEAAAVDARQEMDLKVGCSFTRLLTRRLLEPAKITFANPRLRVLSFGPCQSPTLFFCVERHDEIAAFVPRKFWQLTASISVGNGRELPLEWTQGRTFDGRKAQMALASCQRPRTARLLGLDQRWRNLTPPSGLNTVAMLTATSNLGMSPQRTMQVAEKLYMAGFISYPRTESSRYPASFDLVQVVQQHTAHPQWGAHASALLEASPLQPPKSGVDVGDHPPITPMRCATRHQVHGEAEWKVYELVARTFLGSLMPPCRYLEKTALFGIGPSETFSYVWHSVSDPFHFGSVLPWRMSELRVEEDPFWREQIKNREFAVTHLALKEGMTEPPPYLKEAELITLMDKNGIGTDASIPTHITNIIERMYVMVADAVGNAIEEEPEEPGNGGSKGRGRGEGPRKGASGSGKSAGGKGGKGDGGKGAKGIVKLRHLRPTALGVAVIEGFRRIDRGLVQPDIRRAMEHQVTLIAKGQAEKRSVVDVNLALYYTKYTHFQDQLALLYPLFVSEEARDKLGEDSASSHKGAARKSGTSLKGLSDRHMAQLDDQADVKSALVSAEERRRREESRLAAAQTFNPQSAAEDIHASLFDMAASPVVCEPAGISRQMARLQQQGHDLKSGNQISYQAELGRLQQLIGSGAVQTLQEGLQATTIVVGGLDEVGMGGERIALDIH</sequence>
<comment type="catalytic activity">
    <reaction evidence="1 11">
        <text>ATP-independent breakage of single-stranded DNA, followed by passage and rejoining.</text>
        <dbReference type="EC" id="5.6.2.1"/>
    </reaction>
</comment>
<evidence type="ECO:0000256" key="3">
    <source>
        <dbReference type="ARBA" id="ARBA00009446"/>
    </source>
</evidence>
<dbReference type="Pfam" id="PF01751">
    <property type="entry name" value="Toprim"/>
    <property type="match status" value="1"/>
</dbReference>
<dbReference type="GO" id="GO:0003677">
    <property type="term" value="F:DNA binding"/>
    <property type="evidence" value="ECO:0007669"/>
    <property type="project" value="UniProtKB-KW"/>
</dbReference>
<keyword evidence="6" id="KW-0862">Zinc</keyword>
<dbReference type="AlphaFoldDB" id="A0AAE0GUB6"/>
<dbReference type="InterPro" id="IPR023405">
    <property type="entry name" value="Topo_IA_core_domain"/>
</dbReference>
<dbReference type="PROSITE" id="PS52039">
    <property type="entry name" value="TOPO_IA_2"/>
    <property type="match status" value="1"/>
</dbReference>
<dbReference type="InterPro" id="IPR013497">
    <property type="entry name" value="Topo_IA_cen"/>
</dbReference>
<dbReference type="PROSITE" id="PS00396">
    <property type="entry name" value="TOPO_IA_1"/>
    <property type="match status" value="1"/>
</dbReference>
<dbReference type="EMBL" id="LGRX02002251">
    <property type="protein sequence ID" value="KAK3284560.1"/>
    <property type="molecule type" value="Genomic_DNA"/>
</dbReference>
<evidence type="ECO:0000256" key="7">
    <source>
        <dbReference type="ARBA" id="ARBA00023029"/>
    </source>
</evidence>
<evidence type="ECO:0000313" key="17">
    <source>
        <dbReference type="Proteomes" id="UP001190700"/>
    </source>
</evidence>
<evidence type="ECO:0000256" key="8">
    <source>
        <dbReference type="ARBA" id="ARBA00023125"/>
    </source>
</evidence>
<evidence type="ECO:0000256" key="1">
    <source>
        <dbReference type="ARBA" id="ARBA00000213"/>
    </source>
</evidence>
<organism evidence="16 17">
    <name type="scientific">Cymbomonas tetramitiformis</name>
    <dbReference type="NCBI Taxonomy" id="36881"/>
    <lineage>
        <taxon>Eukaryota</taxon>
        <taxon>Viridiplantae</taxon>
        <taxon>Chlorophyta</taxon>
        <taxon>Pyramimonadophyceae</taxon>
        <taxon>Pyramimonadales</taxon>
        <taxon>Pyramimonadaceae</taxon>
        <taxon>Cymbomonas</taxon>
    </lineage>
</organism>
<evidence type="ECO:0000256" key="12">
    <source>
        <dbReference type="SAM" id="MobiDB-lite"/>
    </source>
</evidence>
<keyword evidence="17" id="KW-1185">Reference proteome</keyword>
<feature type="compositionally biased region" description="Gly residues" evidence="12">
    <location>
        <begin position="800"/>
        <end position="810"/>
    </location>
</feature>
<feature type="domain" description="CCHC-type" evidence="13">
    <location>
        <begin position="83"/>
        <end position="98"/>
    </location>
</feature>
<dbReference type="InterPro" id="IPR006171">
    <property type="entry name" value="TOPRIM_dom"/>
</dbReference>
<dbReference type="CDD" id="cd03362">
    <property type="entry name" value="TOPRIM_TopoIA_TopoIII"/>
    <property type="match status" value="1"/>
</dbReference>
<dbReference type="FunFam" id="1.10.290.10:FF:000003">
    <property type="entry name" value="DNA topoisomerase"/>
    <property type="match status" value="1"/>
</dbReference>
<evidence type="ECO:0000256" key="10">
    <source>
        <dbReference type="PROSITE-ProRule" id="PRU00047"/>
    </source>
</evidence>
<dbReference type="PROSITE" id="PS50158">
    <property type="entry name" value="ZF_CCHC"/>
    <property type="match status" value="1"/>
</dbReference>
<comment type="caution">
    <text evidence="16">The sequence shown here is derived from an EMBL/GenBank/DDBJ whole genome shotgun (WGS) entry which is preliminary data.</text>
</comment>
<dbReference type="Pfam" id="PF01131">
    <property type="entry name" value="Topoisom_bac"/>
    <property type="match status" value="1"/>
</dbReference>
<evidence type="ECO:0000256" key="4">
    <source>
        <dbReference type="ARBA" id="ARBA00012891"/>
    </source>
</evidence>
<reference evidence="16 17" key="1">
    <citation type="journal article" date="2015" name="Genome Biol. Evol.">
        <title>Comparative Genomics of a Bacterivorous Green Alga Reveals Evolutionary Causalities and Consequences of Phago-Mixotrophic Mode of Nutrition.</title>
        <authorList>
            <person name="Burns J.A."/>
            <person name="Paasch A."/>
            <person name="Narechania A."/>
            <person name="Kim E."/>
        </authorList>
    </citation>
    <scope>NUCLEOTIDE SEQUENCE [LARGE SCALE GENOMIC DNA]</scope>
    <source>
        <strain evidence="16 17">PLY_AMNH</strain>
    </source>
</reference>
<feature type="region of interest" description="Disordered" evidence="12">
    <location>
        <begin position="123"/>
        <end position="183"/>
    </location>
</feature>
<dbReference type="InterPro" id="IPR003602">
    <property type="entry name" value="Topo_IA_DNA-bd_dom"/>
</dbReference>
<dbReference type="GO" id="GO:0006265">
    <property type="term" value="P:DNA topological change"/>
    <property type="evidence" value="ECO:0007669"/>
    <property type="project" value="InterPro"/>
</dbReference>